<dbReference type="InterPro" id="IPR013783">
    <property type="entry name" value="Ig-like_fold"/>
</dbReference>
<dbReference type="InterPro" id="IPR002772">
    <property type="entry name" value="Glyco_hydro_3_C"/>
</dbReference>
<feature type="domain" description="Fibronectin type III-like" evidence="5">
    <location>
        <begin position="712"/>
        <end position="782"/>
    </location>
</feature>
<evidence type="ECO:0000313" key="6">
    <source>
        <dbReference type="EMBL" id="KAG9441171.1"/>
    </source>
</evidence>
<comment type="caution">
    <text evidence="6">The sequence shown here is derived from an EMBL/GenBank/DDBJ whole genome shotgun (WGS) entry which is preliminary data.</text>
</comment>
<dbReference type="PANTHER" id="PTHR42721">
    <property type="entry name" value="SUGAR HYDROLASE-RELATED"/>
    <property type="match status" value="1"/>
</dbReference>
<dbReference type="GO" id="GO:0031222">
    <property type="term" value="P:arabinan catabolic process"/>
    <property type="evidence" value="ECO:0007669"/>
    <property type="project" value="TreeGrafter"/>
</dbReference>
<keyword evidence="7" id="KW-1185">Reference proteome</keyword>
<sequence>MTMARRLHFLLPLLLLAVISLSDSSTPQSTGQYVCDPARYQERGLDMNDFPFCNKSLSYSVRVKDLVDRMAMTEKAMQLGDQAYGVPRLGLLPYEWWSEALHGVSNVGPGTRFDKDIAPGATTFPTPVFTSASFHESLWKTIGQVVSTEARAMFNLGLGGLTYWSPNINVARDPRWGRILETPGEDPFVVGRYAVNYVRGLQDVEDHQGDEDLNSRPLKVSSCCKHFAAYDLDGWLGSIDRNHFDARVSNQDMVESFLRPFEMCVKEGDVSSVMCSFNKINGVPACTDNRLLSDKVRGEWNLHGYIVADCDSIDIIIKYNKWLGDSFIDAVSQALEAGMDLDCGLYYTKNAVTAVGKGRVKEEEIDKALKNLYTVLMRVGFFDGSPDYDHLGKDDICREEHIELAAQAAREGMVLLQNDGTLPLKGESLKKIALIGPHANATEAMIGNYAGIPCKYVSPLDAFSRTAAAVEYQPGCPDVPCDTDALFQNATEAAKRADATVILAGIDLTQEREWVDRAEITLPGLQTRLINEVAEAAVGPVVLVLLNGGALDVSFADKNPKISAIVWAGYPGEQGGNAIADVVFGKYNPGGRLPLTWYLADYVEKLPMTSMQFRPDDEQGYPGRTYKFFNGSVLYPFGHGLSYTKFAYKTSVSSNDFKTKLNRFQHCKSLNLTEQSTVSKCPAMRVDDMDCEEHSLDFEVEVSNTGSRDGDNVVMVYSVPPAGLRDAPFKQVVGFRRVFVPALGKTTAEFSLNVCKSFSIVTKSGYVVVPSGEHTVAIGGGEEAVSFPVRIEFE</sequence>
<dbReference type="InterPro" id="IPR036881">
    <property type="entry name" value="Glyco_hydro_3_C_sf"/>
</dbReference>
<dbReference type="InterPro" id="IPR036962">
    <property type="entry name" value="Glyco_hydro_3_N_sf"/>
</dbReference>
<keyword evidence="3" id="KW-0326">Glycosidase</keyword>
<dbReference type="InterPro" id="IPR001764">
    <property type="entry name" value="Glyco_hydro_3_N"/>
</dbReference>
<evidence type="ECO:0000313" key="7">
    <source>
        <dbReference type="Proteomes" id="UP000825729"/>
    </source>
</evidence>
<dbReference type="AlphaFoldDB" id="A0AAV7DY95"/>
<dbReference type="SMART" id="SM01217">
    <property type="entry name" value="Fn3_like"/>
    <property type="match status" value="1"/>
</dbReference>
<evidence type="ECO:0000256" key="1">
    <source>
        <dbReference type="ARBA" id="ARBA00022729"/>
    </source>
</evidence>
<keyword evidence="2" id="KW-0378">Hydrolase</keyword>
<feature type="signal peptide" evidence="4">
    <location>
        <begin position="1"/>
        <end position="24"/>
    </location>
</feature>
<dbReference type="SUPFAM" id="SSF52279">
    <property type="entry name" value="Beta-D-glucan exohydrolase, C-terminal domain"/>
    <property type="match status" value="1"/>
</dbReference>
<proteinExistence type="predicted"/>
<dbReference type="InterPro" id="IPR017853">
    <property type="entry name" value="GH"/>
</dbReference>
<dbReference type="PANTHER" id="PTHR42721:SF11">
    <property type="entry name" value="BETA-D-XYLOSIDASE 5-RELATED"/>
    <property type="match status" value="1"/>
</dbReference>
<dbReference type="SUPFAM" id="SSF51445">
    <property type="entry name" value="(Trans)glycosidases"/>
    <property type="match status" value="1"/>
</dbReference>
<reference evidence="6 7" key="1">
    <citation type="submission" date="2021-07" db="EMBL/GenBank/DDBJ databases">
        <title>The Aristolochia fimbriata genome: insights into angiosperm evolution, floral development and chemical biosynthesis.</title>
        <authorList>
            <person name="Jiao Y."/>
        </authorList>
    </citation>
    <scope>NUCLEOTIDE SEQUENCE [LARGE SCALE GENOMIC DNA]</scope>
    <source>
        <strain evidence="6">IBCAS-2021</strain>
        <tissue evidence="6">Leaf</tissue>
    </source>
</reference>
<dbReference type="Gene3D" id="3.20.20.300">
    <property type="entry name" value="Glycoside hydrolase, family 3, N-terminal domain"/>
    <property type="match status" value="1"/>
</dbReference>
<keyword evidence="1 4" id="KW-0732">Signal</keyword>
<evidence type="ECO:0000256" key="4">
    <source>
        <dbReference type="SAM" id="SignalP"/>
    </source>
</evidence>
<evidence type="ECO:0000256" key="2">
    <source>
        <dbReference type="ARBA" id="ARBA00022801"/>
    </source>
</evidence>
<evidence type="ECO:0000256" key="3">
    <source>
        <dbReference type="ARBA" id="ARBA00023295"/>
    </source>
</evidence>
<dbReference type="Gene3D" id="3.40.50.1700">
    <property type="entry name" value="Glycoside hydrolase family 3 C-terminal domain"/>
    <property type="match status" value="1"/>
</dbReference>
<dbReference type="Gene3D" id="2.60.40.10">
    <property type="entry name" value="Immunoglobulins"/>
    <property type="match status" value="1"/>
</dbReference>
<accession>A0AAV7DY95</accession>
<dbReference type="InterPro" id="IPR026891">
    <property type="entry name" value="Fn3-like"/>
</dbReference>
<dbReference type="Pfam" id="PF01915">
    <property type="entry name" value="Glyco_hydro_3_C"/>
    <property type="match status" value="1"/>
</dbReference>
<dbReference type="Pfam" id="PF14310">
    <property type="entry name" value="Fn3-like"/>
    <property type="match status" value="1"/>
</dbReference>
<name>A0AAV7DY95_ARIFI</name>
<organism evidence="6 7">
    <name type="scientific">Aristolochia fimbriata</name>
    <name type="common">White veined hardy Dutchman's pipe vine</name>
    <dbReference type="NCBI Taxonomy" id="158543"/>
    <lineage>
        <taxon>Eukaryota</taxon>
        <taxon>Viridiplantae</taxon>
        <taxon>Streptophyta</taxon>
        <taxon>Embryophyta</taxon>
        <taxon>Tracheophyta</taxon>
        <taxon>Spermatophyta</taxon>
        <taxon>Magnoliopsida</taxon>
        <taxon>Magnoliidae</taxon>
        <taxon>Piperales</taxon>
        <taxon>Aristolochiaceae</taxon>
        <taxon>Aristolochia</taxon>
    </lineage>
</organism>
<dbReference type="EMBL" id="JAINDJ010000007">
    <property type="protein sequence ID" value="KAG9441171.1"/>
    <property type="molecule type" value="Genomic_DNA"/>
</dbReference>
<dbReference type="GO" id="GO:0046556">
    <property type="term" value="F:alpha-L-arabinofuranosidase activity"/>
    <property type="evidence" value="ECO:0007669"/>
    <property type="project" value="TreeGrafter"/>
</dbReference>
<feature type="chain" id="PRO_5043775965" description="Fibronectin type III-like domain-containing protein" evidence="4">
    <location>
        <begin position="25"/>
        <end position="794"/>
    </location>
</feature>
<evidence type="ECO:0000259" key="5">
    <source>
        <dbReference type="SMART" id="SM01217"/>
    </source>
</evidence>
<gene>
    <name evidence="6" type="ORF">H6P81_017025</name>
</gene>
<dbReference type="FunFam" id="3.20.20.300:FF:000010">
    <property type="entry name" value="Putative beta-D-xylosidase 5"/>
    <property type="match status" value="1"/>
</dbReference>
<dbReference type="Pfam" id="PF00933">
    <property type="entry name" value="Glyco_hydro_3"/>
    <property type="match status" value="1"/>
</dbReference>
<protein>
    <recommendedName>
        <fullName evidence="5">Fibronectin type III-like domain-containing protein</fullName>
    </recommendedName>
</protein>
<dbReference type="Proteomes" id="UP000825729">
    <property type="component" value="Unassembled WGS sequence"/>
</dbReference>
<dbReference type="FunFam" id="3.40.50.1700:FF:000001">
    <property type="entry name" value="probable beta-D-xylosidase 2"/>
    <property type="match status" value="1"/>
</dbReference>
<dbReference type="GO" id="GO:0045493">
    <property type="term" value="P:xylan catabolic process"/>
    <property type="evidence" value="ECO:0007669"/>
    <property type="project" value="InterPro"/>
</dbReference>
<dbReference type="InterPro" id="IPR044993">
    <property type="entry name" value="BXL"/>
</dbReference>
<dbReference type="GO" id="GO:0009044">
    <property type="term" value="F:xylan 1,4-beta-xylosidase activity"/>
    <property type="evidence" value="ECO:0007669"/>
    <property type="project" value="InterPro"/>
</dbReference>